<reference evidence="2" key="1">
    <citation type="submission" date="2021-11" db="EMBL/GenBank/DDBJ databases">
        <title>Description of novel Flavobacterium species.</title>
        <authorList>
            <person name="Saticioglu I.B."/>
            <person name="Ay H."/>
            <person name="Altun S."/>
            <person name="Duman M."/>
        </authorList>
    </citation>
    <scope>NUCLEOTIDE SEQUENCE</scope>
    <source>
        <strain evidence="2">F-65</strain>
    </source>
</reference>
<organism evidence="2 3">
    <name type="scientific">Flavobacterium pisciphilum</name>
    <dbReference type="NCBI Taxonomy" id="2893755"/>
    <lineage>
        <taxon>Bacteria</taxon>
        <taxon>Pseudomonadati</taxon>
        <taxon>Bacteroidota</taxon>
        <taxon>Flavobacteriia</taxon>
        <taxon>Flavobacteriales</taxon>
        <taxon>Flavobacteriaceae</taxon>
        <taxon>Flavobacterium</taxon>
    </lineage>
</organism>
<evidence type="ECO:0000256" key="1">
    <source>
        <dbReference type="SAM" id="SignalP"/>
    </source>
</evidence>
<keyword evidence="3" id="KW-1185">Reference proteome</keyword>
<feature type="chain" id="PRO_5045996550" description="Lipoprotein" evidence="1">
    <location>
        <begin position="23"/>
        <end position="286"/>
    </location>
</feature>
<accession>A0ABS8MYF3</accession>
<protein>
    <recommendedName>
        <fullName evidence="4">Lipoprotein</fullName>
    </recommendedName>
</protein>
<sequence>MKTKFLLLGVIAAFTFFISCNSDETRQDVSSKTISNDEIATNSKIDASIDDVSNIAEDQFSTQQNSSKKATGTIKNFLPECAIVTTVLTDNTWTKTIDFGTAGCTLSNGNILKGKITISFTNDFTSSEHTIMYSFEDFYHNGNKIQGSKSISLTQKATDLLATVHPVSISAIDMTITFEDGKIYKRTGTLTKEMIAGFDTWFNWDDNIFVITGAGETTFPNGDKISSEIKLPLQFSMACKKPFPVKGSISITKNEATALIDFGNGECDDLAVVTRDGVSEEIHLKK</sequence>
<dbReference type="RefSeq" id="WP_229990060.1">
    <property type="nucleotide sequence ID" value="NZ_JAJJMO010000001.1"/>
</dbReference>
<dbReference type="PROSITE" id="PS51257">
    <property type="entry name" value="PROKAR_LIPOPROTEIN"/>
    <property type="match status" value="1"/>
</dbReference>
<proteinExistence type="predicted"/>
<feature type="signal peptide" evidence="1">
    <location>
        <begin position="1"/>
        <end position="22"/>
    </location>
</feature>
<name>A0ABS8MYF3_9FLAO</name>
<gene>
    <name evidence="2" type="ORF">LNQ49_16165</name>
</gene>
<comment type="caution">
    <text evidence="2">The sequence shown here is derived from an EMBL/GenBank/DDBJ whole genome shotgun (WGS) entry which is preliminary data.</text>
</comment>
<keyword evidence="1" id="KW-0732">Signal</keyword>
<dbReference type="Proteomes" id="UP001430919">
    <property type="component" value="Unassembled WGS sequence"/>
</dbReference>
<evidence type="ECO:0000313" key="2">
    <source>
        <dbReference type="EMBL" id="MCC9073112.1"/>
    </source>
</evidence>
<evidence type="ECO:0008006" key="4">
    <source>
        <dbReference type="Google" id="ProtNLM"/>
    </source>
</evidence>
<dbReference type="EMBL" id="JAJJMO010000001">
    <property type="protein sequence ID" value="MCC9073112.1"/>
    <property type="molecule type" value="Genomic_DNA"/>
</dbReference>
<evidence type="ECO:0000313" key="3">
    <source>
        <dbReference type="Proteomes" id="UP001430919"/>
    </source>
</evidence>